<keyword evidence="11" id="KW-1185">Reference proteome</keyword>
<keyword evidence="7" id="KW-0998">Cell outer membrane</keyword>
<dbReference type="SUPFAM" id="SSF56954">
    <property type="entry name" value="Outer membrane efflux proteins (OEP)"/>
    <property type="match status" value="1"/>
</dbReference>
<dbReference type="PANTHER" id="PTHR30026">
    <property type="entry name" value="OUTER MEMBRANE PROTEIN TOLC"/>
    <property type="match status" value="1"/>
</dbReference>
<dbReference type="GO" id="GO:1990281">
    <property type="term" value="C:efflux pump complex"/>
    <property type="evidence" value="ECO:0007669"/>
    <property type="project" value="TreeGrafter"/>
</dbReference>
<evidence type="ECO:0000256" key="5">
    <source>
        <dbReference type="ARBA" id="ARBA00022692"/>
    </source>
</evidence>
<dbReference type="Proteomes" id="UP000182771">
    <property type="component" value="Unassembled WGS sequence"/>
</dbReference>
<dbReference type="GO" id="GO:0015562">
    <property type="term" value="F:efflux transmembrane transporter activity"/>
    <property type="evidence" value="ECO:0007669"/>
    <property type="project" value="InterPro"/>
</dbReference>
<reference evidence="10 11" key="1">
    <citation type="submission" date="2016-10" db="EMBL/GenBank/DDBJ databases">
        <authorList>
            <person name="Varghese N."/>
            <person name="Submissions S."/>
        </authorList>
    </citation>
    <scope>NUCLEOTIDE SEQUENCE [LARGE SCALE GENOMIC DNA]</scope>
    <source>
        <strain evidence="10 11">DSM 11449</strain>
    </source>
</reference>
<keyword evidence="8" id="KW-0175">Coiled coil</keyword>
<comment type="similarity">
    <text evidence="2">Belongs to the outer membrane factor (OMF) (TC 1.B.17) family.</text>
</comment>
<name>A0A1H2WKE5_9FLAO</name>
<dbReference type="PANTHER" id="PTHR30026:SF5">
    <property type="entry name" value="ABC-TYPE EFFLUX SYSTEM SECRETIN COMPONENT"/>
    <property type="match status" value="1"/>
</dbReference>
<keyword evidence="4" id="KW-1134">Transmembrane beta strand</keyword>
<sequence>MKHIYTAVFLCLSSLSFAQSLSFPEALERMRGANQKLKGMEKQTEASYYGEKNYKGLYLPQLSLNASYAHLSEPLSLSFNKYKEPVQAQLQSHLGQIANNIPAPMRPMLAPIFTGMVGQLQPLFAQDWSYQFQEQDIWKVSADLRWVLFAGGKVRVGNKVSQINHEIAKVESQKTENMLISELAERYFQVQLAQQALQVRQKALQTAEQHYSNAQKLEKNGMVAPVETMQAKKAVTDAQREVLACQKDIELAQTALFGVIGEEVMALSSLTSPLFEVAPLCSLDYYQGQAKQNFPAIVQAHLKKELTEQNLKAQYAAYLPDVALIGKKYLWSKNLPLTEPDNWVVGVGLQWNIFNGFSDKNKIAQAKAQREGVELLTAQAEKDVQTLVKKHYTEIEKQREQLQSLQESLEFARELVRVRNQAFSEGLSSSTDVADANLYLASIEIKCYQALFEMDKVLAQLLETCGLSGEYANYMKK</sequence>
<keyword evidence="3" id="KW-0813">Transport</keyword>
<feature type="coiled-coil region" evidence="8">
    <location>
        <begin position="363"/>
        <end position="415"/>
    </location>
</feature>
<feature type="chain" id="PRO_5028933225" evidence="9">
    <location>
        <begin position="19"/>
        <end position="477"/>
    </location>
</feature>
<dbReference type="GO" id="GO:0015288">
    <property type="term" value="F:porin activity"/>
    <property type="evidence" value="ECO:0007669"/>
    <property type="project" value="TreeGrafter"/>
</dbReference>
<dbReference type="EMBL" id="FNND01000004">
    <property type="protein sequence ID" value="SDW80734.1"/>
    <property type="molecule type" value="Genomic_DNA"/>
</dbReference>
<keyword evidence="9" id="KW-0732">Signal</keyword>
<dbReference type="OrthoDB" id="1674454at2"/>
<accession>A0A1H2WKE5</accession>
<evidence type="ECO:0000313" key="11">
    <source>
        <dbReference type="Proteomes" id="UP000182771"/>
    </source>
</evidence>
<evidence type="ECO:0000256" key="6">
    <source>
        <dbReference type="ARBA" id="ARBA00023136"/>
    </source>
</evidence>
<dbReference type="InterPro" id="IPR003423">
    <property type="entry name" value="OMP_efflux"/>
</dbReference>
<organism evidence="10 11">
    <name type="scientific">Capnocytophaga granulosa</name>
    <dbReference type="NCBI Taxonomy" id="45242"/>
    <lineage>
        <taxon>Bacteria</taxon>
        <taxon>Pseudomonadati</taxon>
        <taxon>Bacteroidota</taxon>
        <taxon>Flavobacteriia</taxon>
        <taxon>Flavobacteriales</taxon>
        <taxon>Flavobacteriaceae</taxon>
        <taxon>Capnocytophaga</taxon>
    </lineage>
</organism>
<proteinExistence type="inferred from homology"/>
<dbReference type="AlphaFoldDB" id="A0A1H2WKE5"/>
<keyword evidence="6" id="KW-0472">Membrane</keyword>
<evidence type="ECO:0000256" key="7">
    <source>
        <dbReference type="ARBA" id="ARBA00023237"/>
    </source>
</evidence>
<feature type="signal peptide" evidence="9">
    <location>
        <begin position="1"/>
        <end position="18"/>
    </location>
</feature>
<dbReference type="GO" id="GO:0009279">
    <property type="term" value="C:cell outer membrane"/>
    <property type="evidence" value="ECO:0007669"/>
    <property type="project" value="UniProtKB-SubCell"/>
</dbReference>
<dbReference type="Gene3D" id="1.20.1600.10">
    <property type="entry name" value="Outer membrane efflux proteins (OEP)"/>
    <property type="match status" value="1"/>
</dbReference>
<dbReference type="Pfam" id="PF02321">
    <property type="entry name" value="OEP"/>
    <property type="match status" value="2"/>
</dbReference>
<gene>
    <name evidence="10" type="ORF">SAMN05444420_104112</name>
</gene>
<evidence type="ECO:0000256" key="8">
    <source>
        <dbReference type="SAM" id="Coils"/>
    </source>
</evidence>
<comment type="subcellular location">
    <subcellularLocation>
        <location evidence="1">Cell outer membrane</location>
    </subcellularLocation>
</comment>
<evidence type="ECO:0000313" key="10">
    <source>
        <dbReference type="EMBL" id="SDW80734.1"/>
    </source>
</evidence>
<dbReference type="RefSeq" id="WP_016420744.1">
    <property type="nucleotide sequence ID" value="NZ_FNND01000004.1"/>
</dbReference>
<keyword evidence="5" id="KW-0812">Transmembrane</keyword>
<dbReference type="InterPro" id="IPR051906">
    <property type="entry name" value="TolC-like"/>
</dbReference>
<evidence type="ECO:0000256" key="4">
    <source>
        <dbReference type="ARBA" id="ARBA00022452"/>
    </source>
</evidence>
<evidence type="ECO:0000256" key="9">
    <source>
        <dbReference type="SAM" id="SignalP"/>
    </source>
</evidence>
<evidence type="ECO:0000256" key="2">
    <source>
        <dbReference type="ARBA" id="ARBA00007613"/>
    </source>
</evidence>
<evidence type="ECO:0000256" key="1">
    <source>
        <dbReference type="ARBA" id="ARBA00004442"/>
    </source>
</evidence>
<comment type="caution">
    <text evidence="10">The sequence shown here is derived from an EMBL/GenBank/DDBJ whole genome shotgun (WGS) entry which is preliminary data.</text>
</comment>
<dbReference type="GeneID" id="85017366"/>
<protein>
    <submittedName>
        <fullName evidence="10">Outer membrane protein TolC</fullName>
    </submittedName>
</protein>
<evidence type="ECO:0000256" key="3">
    <source>
        <dbReference type="ARBA" id="ARBA00022448"/>
    </source>
</evidence>